<keyword evidence="5 25" id="KW-0285">Flavoprotein</keyword>
<comment type="cofactor">
    <cofactor evidence="25 26">
        <name>FAD</name>
        <dbReference type="ChEBI" id="CHEBI:57692"/>
    </cofactor>
</comment>
<evidence type="ECO:0000256" key="9">
    <source>
        <dbReference type="ARBA" id="ARBA00022857"/>
    </source>
</evidence>
<accession>A0ABP0EZS1</accession>
<evidence type="ECO:0000256" key="1">
    <source>
        <dbReference type="ARBA" id="ARBA00004524"/>
    </source>
</evidence>
<evidence type="ECO:0000256" key="11">
    <source>
        <dbReference type="ARBA" id="ARBA00023002"/>
    </source>
</evidence>
<comment type="catalytic activity">
    <reaction evidence="16">
        <text>heptan-2-one + NADPH + O2 + H(+) = pentyl acetate + NADP(+) + H2O</text>
        <dbReference type="Rhea" id="RHEA:54836"/>
        <dbReference type="ChEBI" id="CHEBI:5672"/>
        <dbReference type="ChEBI" id="CHEBI:15377"/>
        <dbReference type="ChEBI" id="CHEBI:15378"/>
        <dbReference type="ChEBI" id="CHEBI:15379"/>
        <dbReference type="ChEBI" id="CHEBI:57783"/>
        <dbReference type="ChEBI" id="CHEBI:58349"/>
        <dbReference type="ChEBI" id="CHEBI:87362"/>
    </reaction>
    <physiologicalReaction direction="left-to-right" evidence="16">
        <dbReference type="Rhea" id="RHEA:54837"/>
    </physiologicalReaction>
</comment>
<comment type="similarity">
    <text evidence="2 25 26">Belongs to the FMO family.</text>
</comment>
<keyword evidence="29" id="KW-1185">Reference proteome</keyword>
<evidence type="ECO:0000256" key="2">
    <source>
        <dbReference type="ARBA" id="ARBA00009183"/>
    </source>
</evidence>
<evidence type="ECO:0000256" key="10">
    <source>
        <dbReference type="ARBA" id="ARBA00022989"/>
    </source>
</evidence>
<evidence type="ECO:0000256" key="8">
    <source>
        <dbReference type="ARBA" id="ARBA00022848"/>
    </source>
</evidence>
<keyword evidence="3" id="KW-0488">Methylation</keyword>
<dbReference type="InterPro" id="IPR036188">
    <property type="entry name" value="FAD/NAD-bd_sf"/>
</dbReference>
<comment type="catalytic activity">
    <reaction evidence="21">
        <text>(2E)-geranial + NADPH + O2 + H(+) = (1E)-2,6-dimethylhepta-1,5-dien-1-yl formate + NADP(+) + H2O</text>
        <dbReference type="Rhea" id="RHEA:54860"/>
        <dbReference type="ChEBI" id="CHEBI:15377"/>
        <dbReference type="ChEBI" id="CHEBI:15378"/>
        <dbReference type="ChEBI" id="CHEBI:15379"/>
        <dbReference type="ChEBI" id="CHEBI:16980"/>
        <dbReference type="ChEBI" id="CHEBI:57783"/>
        <dbReference type="ChEBI" id="CHEBI:58349"/>
        <dbReference type="ChEBI" id="CHEBI:138375"/>
    </reaction>
    <physiologicalReaction direction="left-to-right" evidence="21">
        <dbReference type="Rhea" id="RHEA:54861"/>
    </physiologicalReaction>
</comment>
<comment type="function">
    <text evidence="14">Acts as a Baeyer-Villiger monooxygenase on a broad range of substrates. Catalyzes the insertion of an oxygen atom into a carbon-carbon bond adjacent to a carbonyl, which converts ketones to esters. Active on diverse carbonyl compounds, whereas soft nucleophiles are mostly non- or poorly reactive. In contrast with other forms of FMO it is non- or poorly active on 'classical' substrates such as drugs, pesticides, and dietary components containing soft nucleophilic heteroatoms. Able to oxidize drug molecules bearing a carbonyl group on an aliphatic chain, such as nabumetone and pentoxifylline. Also, in the absence of substrates, shows slow but yet significant NADPH oxidase activity. Acts as a positive modulator of cholesterol biosynthesis as well as glucose homeostasis, promoting metabolic aging via pleiotropic effects.</text>
</comment>
<reference evidence="28 29" key="1">
    <citation type="submission" date="2024-02" db="EMBL/GenBank/DDBJ databases">
        <authorList>
            <person name="Daric V."/>
            <person name="Darras S."/>
        </authorList>
    </citation>
    <scope>NUCLEOTIDE SEQUENCE [LARGE SCALE GENOMIC DNA]</scope>
</reference>
<organism evidence="28 29">
    <name type="scientific">Clavelina lepadiformis</name>
    <name type="common">Light-bulb sea squirt</name>
    <name type="synonym">Ascidia lepadiformis</name>
    <dbReference type="NCBI Taxonomy" id="159417"/>
    <lineage>
        <taxon>Eukaryota</taxon>
        <taxon>Metazoa</taxon>
        <taxon>Chordata</taxon>
        <taxon>Tunicata</taxon>
        <taxon>Ascidiacea</taxon>
        <taxon>Aplousobranchia</taxon>
        <taxon>Clavelinidae</taxon>
        <taxon>Clavelina</taxon>
    </lineage>
</organism>
<evidence type="ECO:0000256" key="20">
    <source>
        <dbReference type="ARBA" id="ARBA00048459"/>
    </source>
</evidence>
<dbReference type="Gene3D" id="3.50.50.60">
    <property type="entry name" value="FAD/NAD(P)-binding domain"/>
    <property type="match status" value="2"/>
</dbReference>
<dbReference type="InterPro" id="IPR050346">
    <property type="entry name" value="FMO-like"/>
</dbReference>
<evidence type="ECO:0000256" key="17">
    <source>
        <dbReference type="ARBA" id="ARBA00047855"/>
    </source>
</evidence>
<dbReference type="Pfam" id="PF00743">
    <property type="entry name" value="FMO-like"/>
    <property type="match status" value="1"/>
</dbReference>
<dbReference type="InterPro" id="IPR020946">
    <property type="entry name" value="Flavin_mOase-like"/>
</dbReference>
<keyword evidence="4" id="KW-0597">Phosphoprotein</keyword>
<comment type="caution">
    <text evidence="28">The sequence shown here is derived from an EMBL/GenBank/DDBJ whole genome shotgun (WGS) entry which is preliminary data.</text>
</comment>
<keyword evidence="9 25" id="KW-0521">NADP</keyword>
<evidence type="ECO:0000256" key="16">
    <source>
        <dbReference type="ARBA" id="ARBA00047574"/>
    </source>
</evidence>
<dbReference type="PRINTS" id="PR00370">
    <property type="entry name" value="FMOXYGENASE"/>
</dbReference>
<comment type="catalytic activity">
    <reaction evidence="20">
        <text>octan-3-one + NADPH + O2 + H(+) = ethyl hexanoate + NADP(+) + H2O</text>
        <dbReference type="Rhea" id="RHEA:54856"/>
        <dbReference type="ChEBI" id="CHEBI:15377"/>
        <dbReference type="ChEBI" id="CHEBI:15378"/>
        <dbReference type="ChEBI" id="CHEBI:15379"/>
        <dbReference type="ChEBI" id="CHEBI:57783"/>
        <dbReference type="ChEBI" id="CHEBI:58349"/>
        <dbReference type="ChEBI" id="CHEBI:80946"/>
        <dbReference type="ChEBI" id="CHEBI:86055"/>
    </reaction>
    <physiologicalReaction direction="left-to-right" evidence="20">
        <dbReference type="Rhea" id="RHEA:54857"/>
    </physiologicalReaction>
</comment>
<comment type="catalytic activity">
    <reaction evidence="18">
        <text>NADPH + O2 + H(+) = H2O2 + NADP(+)</text>
        <dbReference type="Rhea" id="RHEA:11260"/>
        <dbReference type="ChEBI" id="CHEBI:15378"/>
        <dbReference type="ChEBI" id="CHEBI:15379"/>
        <dbReference type="ChEBI" id="CHEBI:16240"/>
        <dbReference type="ChEBI" id="CHEBI:57783"/>
        <dbReference type="ChEBI" id="CHEBI:58349"/>
        <dbReference type="EC" id="1.6.3.1"/>
    </reaction>
    <physiologicalReaction direction="left-to-right" evidence="18">
        <dbReference type="Rhea" id="RHEA:11261"/>
    </physiologicalReaction>
</comment>
<gene>
    <name evidence="28" type="ORF">CVLEPA_LOCUS2766</name>
</gene>
<comment type="subcellular location">
    <subcellularLocation>
        <location evidence="25">Endoplasmic reticulum membrane</location>
    </subcellularLocation>
    <subcellularLocation>
        <location evidence="1">Microsome membrane</location>
    </subcellularLocation>
</comment>
<keyword evidence="12" id="KW-0443">Lipid metabolism</keyword>
<keyword evidence="25 26" id="KW-0503">Monooxygenase</keyword>
<sequence length="530" mass="60398">MRVCVIGCGASGLTAIKCCLDENLKPTCFEKSHDIGGLWRFEESSKDGATVYRSTVINTSKELMCFSDFPILEDWPNFMHHTKVLQYYRSYAEKFGLLKHITFSTEVLSCKPLPGTEKNWEVKTRNNVTGEEKCDVFDAVLVAVGHHAEPHFPVDEFEGLKTFNGRVLHSHDFRDFHGFENKNVLIIGMGNSGADIAVELSWHAKQVYLSTRSGAWVLHRVGPHGVPIDFVGLTRYQDFLTKLLPKKMIQNVLERMLTAKMDHAHYGLKPTFAPTEQHPLVNDDLPNRIINGSIKIKSNVSGFTGDSALFVDDSEEAVDVVIFATGYKYSFPFLDTSVLEVKRNTECSLYKYMWPPHLDRSSLAVIGHIQALGAVNPVSEIQCRWATRVFKGLSKLPLEAEMMRDIKEKARSMKNDFYSTQRHTLEVKHVDYMDQIAEKIGVKPNLIKLFLTDYKLANKVFFEICSSYQFRLSGPGKWGKAREMIMTQKSRMFRPFHTRPLPKEVLKPKTSNFSIYVVIMMLAILVYCLL</sequence>
<evidence type="ECO:0000256" key="24">
    <source>
        <dbReference type="ARBA" id="ARBA00049475"/>
    </source>
</evidence>
<evidence type="ECO:0000256" key="23">
    <source>
        <dbReference type="ARBA" id="ARBA00049443"/>
    </source>
</evidence>
<evidence type="ECO:0000256" key="18">
    <source>
        <dbReference type="ARBA" id="ARBA00047864"/>
    </source>
</evidence>
<comment type="catalytic activity">
    <reaction evidence="15">
        <text>hexan-3-one + NADPH + O2 + H(+) = propyl propanoate + NADP(+) + H2O</text>
        <dbReference type="Rhea" id="RHEA:54848"/>
        <dbReference type="ChEBI" id="CHEBI:15377"/>
        <dbReference type="ChEBI" id="CHEBI:15378"/>
        <dbReference type="ChEBI" id="CHEBI:15379"/>
        <dbReference type="ChEBI" id="CHEBI:57783"/>
        <dbReference type="ChEBI" id="CHEBI:58349"/>
        <dbReference type="ChEBI" id="CHEBI:89828"/>
        <dbReference type="ChEBI" id="CHEBI:89891"/>
    </reaction>
    <physiologicalReaction direction="left-to-right" evidence="15">
        <dbReference type="Rhea" id="RHEA:54849"/>
    </physiologicalReaction>
</comment>
<dbReference type="Proteomes" id="UP001642483">
    <property type="component" value="Unassembled WGS sequence"/>
</dbReference>
<evidence type="ECO:0000256" key="26">
    <source>
        <dbReference type="RuleBase" id="RU361177"/>
    </source>
</evidence>
<evidence type="ECO:0000256" key="22">
    <source>
        <dbReference type="ARBA" id="ARBA00048990"/>
    </source>
</evidence>
<comment type="catalytic activity">
    <reaction evidence="19">
        <text>hexan-3-one + NADPH + O2 + H(+) = ethyl butanoate + NADP(+) + H2O</text>
        <dbReference type="Rhea" id="RHEA:54844"/>
        <dbReference type="ChEBI" id="CHEBI:15377"/>
        <dbReference type="ChEBI" id="CHEBI:15378"/>
        <dbReference type="ChEBI" id="CHEBI:15379"/>
        <dbReference type="ChEBI" id="CHEBI:57783"/>
        <dbReference type="ChEBI" id="CHEBI:58349"/>
        <dbReference type="ChEBI" id="CHEBI:88764"/>
        <dbReference type="ChEBI" id="CHEBI:89891"/>
    </reaction>
    <physiologicalReaction direction="left-to-right" evidence="19">
        <dbReference type="Rhea" id="RHEA:54845"/>
    </physiologicalReaction>
</comment>
<keyword evidence="6 27" id="KW-0812">Transmembrane</keyword>
<evidence type="ECO:0000256" key="25">
    <source>
        <dbReference type="PIRNR" id="PIRNR000332"/>
    </source>
</evidence>
<proteinExistence type="inferred from homology"/>
<dbReference type="SUPFAM" id="SSF51905">
    <property type="entry name" value="FAD/NAD(P)-binding domain"/>
    <property type="match status" value="2"/>
</dbReference>
<dbReference type="PIRSF" id="PIRSF000332">
    <property type="entry name" value="FMO"/>
    <property type="match status" value="1"/>
</dbReference>
<name>A0ABP0EZS1_CLALP</name>
<evidence type="ECO:0000256" key="21">
    <source>
        <dbReference type="ARBA" id="ARBA00048989"/>
    </source>
</evidence>
<evidence type="ECO:0000256" key="13">
    <source>
        <dbReference type="ARBA" id="ARBA00023136"/>
    </source>
</evidence>
<dbReference type="InterPro" id="IPR002257">
    <property type="entry name" value="Flavin_mOase_5"/>
</dbReference>
<keyword evidence="11 25" id="KW-0560">Oxidoreductase</keyword>
<evidence type="ECO:0000256" key="15">
    <source>
        <dbReference type="ARBA" id="ARBA00047426"/>
    </source>
</evidence>
<evidence type="ECO:0000256" key="6">
    <source>
        <dbReference type="ARBA" id="ARBA00022692"/>
    </source>
</evidence>
<dbReference type="EMBL" id="CAWYQH010000002">
    <property type="protein sequence ID" value="CAK8672974.1"/>
    <property type="molecule type" value="Genomic_DNA"/>
</dbReference>
<dbReference type="PRINTS" id="PR01125">
    <property type="entry name" value="FMOXYGENASE5"/>
</dbReference>
<evidence type="ECO:0000256" key="12">
    <source>
        <dbReference type="ARBA" id="ARBA00023098"/>
    </source>
</evidence>
<dbReference type="InterPro" id="IPR000960">
    <property type="entry name" value="Flavin_mOase"/>
</dbReference>
<comment type="catalytic activity">
    <reaction evidence="17">
        <text>sulcatone + NADPH + O2 + H(+) = 4-methylpent-3-en-1-yl acetate + NADP(+) + H2O</text>
        <dbReference type="Rhea" id="RHEA:54864"/>
        <dbReference type="ChEBI" id="CHEBI:15377"/>
        <dbReference type="ChEBI" id="CHEBI:15378"/>
        <dbReference type="ChEBI" id="CHEBI:15379"/>
        <dbReference type="ChEBI" id="CHEBI:16310"/>
        <dbReference type="ChEBI" id="CHEBI:57783"/>
        <dbReference type="ChEBI" id="CHEBI:58349"/>
        <dbReference type="ChEBI" id="CHEBI:138373"/>
    </reaction>
    <physiologicalReaction direction="left-to-right" evidence="17">
        <dbReference type="Rhea" id="RHEA:54865"/>
    </physiologicalReaction>
</comment>
<keyword evidence="25" id="KW-0256">Endoplasmic reticulum</keyword>
<evidence type="ECO:0000256" key="7">
    <source>
        <dbReference type="ARBA" id="ARBA00022827"/>
    </source>
</evidence>
<evidence type="ECO:0000256" key="4">
    <source>
        <dbReference type="ARBA" id="ARBA00022553"/>
    </source>
</evidence>
<evidence type="ECO:0000256" key="3">
    <source>
        <dbReference type="ARBA" id="ARBA00022481"/>
    </source>
</evidence>
<keyword evidence="7 25" id="KW-0274">FAD</keyword>
<feature type="transmembrane region" description="Helical" evidence="27">
    <location>
        <begin position="513"/>
        <end position="529"/>
    </location>
</feature>
<comment type="catalytic activity">
    <reaction evidence="24">
        <text>octan-3-one + NADPH + O2 + H(+) = pentyl propanoate + NADP(+) + H2O</text>
        <dbReference type="Rhea" id="RHEA:54840"/>
        <dbReference type="ChEBI" id="CHEBI:15377"/>
        <dbReference type="ChEBI" id="CHEBI:15378"/>
        <dbReference type="ChEBI" id="CHEBI:15379"/>
        <dbReference type="ChEBI" id="CHEBI:57783"/>
        <dbReference type="ChEBI" id="CHEBI:58349"/>
        <dbReference type="ChEBI" id="CHEBI:80946"/>
        <dbReference type="ChEBI" id="CHEBI:87373"/>
    </reaction>
    <physiologicalReaction direction="left-to-right" evidence="24">
        <dbReference type="Rhea" id="RHEA:54841"/>
    </physiologicalReaction>
</comment>
<dbReference type="EC" id="1.-.-.-" evidence="26"/>
<evidence type="ECO:0000256" key="27">
    <source>
        <dbReference type="SAM" id="Phobius"/>
    </source>
</evidence>
<keyword evidence="10 27" id="KW-1133">Transmembrane helix</keyword>
<comment type="catalytic activity">
    <reaction evidence="23">
        <text>N,N-dimethylaniline + NADPH + O2 + H(+) = N,N-dimethylaniline N-oxide + NADP(+) + H2O</text>
        <dbReference type="Rhea" id="RHEA:24468"/>
        <dbReference type="ChEBI" id="CHEBI:15377"/>
        <dbReference type="ChEBI" id="CHEBI:15378"/>
        <dbReference type="ChEBI" id="CHEBI:15379"/>
        <dbReference type="ChEBI" id="CHEBI:16269"/>
        <dbReference type="ChEBI" id="CHEBI:17735"/>
        <dbReference type="ChEBI" id="CHEBI:57783"/>
        <dbReference type="ChEBI" id="CHEBI:58349"/>
        <dbReference type="EC" id="1.14.13.8"/>
    </reaction>
    <physiologicalReaction direction="left-to-right" evidence="23">
        <dbReference type="Rhea" id="RHEA:24469"/>
    </physiologicalReaction>
</comment>
<keyword evidence="8" id="KW-0492">Microsome</keyword>
<protein>
    <recommendedName>
        <fullName evidence="26">Flavin-containing monooxygenase</fullName>
        <ecNumber evidence="26">1.-.-.-</ecNumber>
    </recommendedName>
</protein>
<evidence type="ECO:0000256" key="5">
    <source>
        <dbReference type="ARBA" id="ARBA00022630"/>
    </source>
</evidence>
<comment type="catalytic activity">
    <reaction evidence="22">
        <text>heptan-4-one + NADPH + O2 + H(+) = propyl butanoate + NADP(+) + H2O</text>
        <dbReference type="Rhea" id="RHEA:54852"/>
        <dbReference type="ChEBI" id="CHEBI:15377"/>
        <dbReference type="ChEBI" id="CHEBI:15378"/>
        <dbReference type="ChEBI" id="CHEBI:15379"/>
        <dbReference type="ChEBI" id="CHEBI:57783"/>
        <dbReference type="ChEBI" id="CHEBI:58349"/>
        <dbReference type="ChEBI" id="CHEBI:89484"/>
        <dbReference type="ChEBI" id="CHEBI:89719"/>
    </reaction>
    <physiologicalReaction direction="left-to-right" evidence="22">
        <dbReference type="Rhea" id="RHEA:54853"/>
    </physiologicalReaction>
</comment>
<evidence type="ECO:0000313" key="29">
    <source>
        <dbReference type="Proteomes" id="UP001642483"/>
    </source>
</evidence>
<evidence type="ECO:0000256" key="14">
    <source>
        <dbReference type="ARBA" id="ARBA00045722"/>
    </source>
</evidence>
<dbReference type="PANTHER" id="PTHR23023">
    <property type="entry name" value="DIMETHYLANILINE MONOOXYGENASE"/>
    <property type="match status" value="1"/>
</dbReference>
<keyword evidence="13 25" id="KW-0472">Membrane</keyword>
<evidence type="ECO:0000313" key="28">
    <source>
        <dbReference type="EMBL" id="CAK8672974.1"/>
    </source>
</evidence>
<evidence type="ECO:0000256" key="19">
    <source>
        <dbReference type="ARBA" id="ARBA00047977"/>
    </source>
</evidence>